<evidence type="ECO:0000313" key="7">
    <source>
        <dbReference type="Proteomes" id="UP000728032"/>
    </source>
</evidence>
<dbReference type="OrthoDB" id="14970at2759"/>
<keyword evidence="3" id="KW-0276">Fatty acid metabolism</keyword>
<dbReference type="GO" id="GO:0006635">
    <property type="term" value="P:fatty acid beta-oxidation"/>
    <property type="evidence" value="ECO:0007669"/>
    <property type="project" value="UniProtKB-UniPathway"/>
</dbReference>
<dbReference type="GO" id="GO:0051750">
    <property type="term" value="F:delta(3,5)-delta(2,4)-dienoyl-CoA isomerase activity"/>
    <property type="evidence" value="ECO:0007669"/>
    <property type="project" value="TreeGrafter"/>
</dbReference>
<keyword evidence="7" id="KW-1185">Reference proteome</keyword>
<proteinExistence type="inferred from homology"/>
<evidence type="ECO:0000256" key="4">
    <source>
        <dbReference type="ARBA" id="ARBA00023098"/>
    </source>
</evidence>
<dbReference type="EMBL" id="OC928953">
    <property type="protein sequence ID" value="CAD7658013.1"/>
    <property type="molecule type" value="Genomic_DNA"/>
</dbReference>
<dbReference type="PANTHER" id="PTHR43149">
    <property type="entry name" value="ENOYL-COA HYDRATASE"/>
    <property type="match status" value="1"/>
</dbReference>
<sequence>MRSTLYTAFRQHSIRCYSAATGAVNSHPPYKTLAVEASAPHVLHVRLNRPDKRNSITAEVFQELRECFDRIDECRHTRAVVLSGEGTVFSSGLDFSEMYTLISAGGWVISGEQVSRAPVDIAHNAKVIRKLAKQWQNSLNSIAECSKPVVAAVNGPCLGVGLEVAIACDVRHCSGDAYFSIREVTVGVATDLGSIQRVPKIMGNDSLVRELAFTGRNLNATDAFAHGLVSKVLPTGAETVGSAIELAKVIAGNSPEAVQGTKAGLNYSRDHTVREGLEFMVVWNQCMIQSQDLIKAAMATATGATMPPVFDDL</sequence>
<organism evidence="6">
    <name type="scientific">Oppiella nova</name>
    <dbReference type="NCBI Taxonomy" id="334625"/>
    <lineage>
        <taxon>Eukaryota</taxon>
        <taxon>Metazoa</taxon>
        <taxon>Ecdysozoa</taxon>
        <taxon>Arthropoda</taxon>
        <taxon>Chelicerata</taxon>
        <taxon>Arachnida</taxon>
        <taxon>Acari</taxon>
        <taxon>Acariformes</taxon>
        <taxon>Sarcoptiformes</taxon>
        <taxon>Oribatida</taxon>
        <taxon>Brachypylina</taxon>
        <taxon>Oppioidea</taxon>
        <taxon>Oppiidae</taxon>
        <taxon>Oppiella</taxon>
    </lineage>
</organism>
<comment type="similarity">
    <text evidence="2">Belongs to the enoyl-CoA hydratase/isomerase family.</text>
</comment>
<dbReference type="AlphaFoldDB" id="A0A7R9MDH5"/>
<dbReference type="InterPro" id="IPR029045">
    <property type="entry name" value="ClpP/crotonase-like_dom_sf"/>
</dbReference>
<dbReference type="SUPFAM" id="SSF52096">
    <property type="entry name" value="ClpP/crotonase"/>
    <property type="match status" value="1"/>
</dbReference>
<evidence type="ECO:0000256" key="5">
    <source>
        <dbReference type="ARBA" id="ARBA00023235"/>
    </source>
</evidence>
<dbReference type="Gene3D" id="3.90.226.10">
    <property type="entry name" value="2-enoyl-CoA Hydratase, Chain A, domain 1"/>
    <property type="match status" value="1"/>
</dbReference>
<gene>
    <name evidence="6" type="ORF">ONB1V03_LOCUS14638</name>
</gene>
<comment type="pathway">
    <text evidence="1">Lipid metabolism; fatty acid beta-oxidation.</text>
</comment>
<dbReference type="FunFam" id="1.10.12.10:FF:000004">
    <property type="entry name" value="Delta3,5-delta2,4-dienoyl-CoA isomerase"/>
    <property type="match status" value="1"/>
</dbReference>
<dbReference type="Proteomes" id="UP000728032">
    <property type="component" value="Unassembled WGS sequence"/>
</dbReference>
<dbReference type="InterPro" id="IPR014748">
    <property type="entry name" value="Enoyl-CoA_hydra_C"/>
</dbReference>
<reference evidence="6" key="1">
    <citation type="submission" date="2020-11" db="EMBL/GenBank/DDBJ databases">
        <authorList>
            <person name="Tran Van P."/>
        </authorList>
    </citation>
    <scope>NUCLEOTIDE SEQUENCE</scope>
</reference>
<dbReference type="GO" id="GO:0005739">
    <property type="term" value="C:mitochondrion"/>
    <property type="evidence" value="ECO:0007669"/>
    <property type="project" value="TreeGrafter"/>
</dbReference>
<evidence type="ECO:0000256" key="2">
    <source>
        <dbReference type="ARBA" id="ARBA00005254"/>
    </source>
</evidence>
<dbReference type="InterPro" id="IPR045002">
    <property type="entry name" value="Ech1-like"/>
</dbReference>
<dbReference type="CDD" id="cd06558">
    <property type="entry name" value="crotonase-like"/>
    <property type="match status" value="1"/>
</dbReference>
<dbReference type="UniPathway" id="UPA00659"/>
<dbReference type="PANTHER" id="PTHR43149:SF1">
    <property type="entry name" value="DELTA(3,5)-DELTA(2,4)-DIENOYL-COA ISOMERASE, MITOCHONDRIAL"/>
    <property type="match status" value="1"/>
</dbReference>
<accession>A0A7R9MDH5</accession>
<dbReference type="Gene3D" id="1.10.12.10">
    <property type="entry name" value="Lyase 2-enoyl-coa Hydratase, Chain A, domain 2"/>
    <property type="match status" value="1"/>
</dbReference>
<protein>
    <recommendedName>
        <fullName evidence="8">Enoyl-CoA hydratase</fullName>
    </recommendedName>
</protein>
<dbReference type="InterPro" id="IPR001753">
    <property type="entry name" value="Enoyl-CoA_hydra/iso"/>
</dbReference>
<dbReference type="EMBL" id="CAJPVJ010014128">
    <property type="protein sequence ID" value="CAG2175199.1"/>
    <property type="molecule type" value="Genomic_DNA"/>
</dbReference>
<name>A0A7R9MDH5_9ACAR</name>
<evidence type="ECO:0000256" key="1">
    <source>
        <dbReference type="ARBA" id="ARBA00005005"/>
    </source>
</evidence>
<evidence type="ECO:0000256" key="3">
    <source>
        <dbReference type="ARBA" id="ARBA00022832"/>
    </source>
</evidence>
<keyword evidence="4" id="KW-0443">Lipid metabolism</keyword>
<evidence type="ECO:0008006" key="8">
    <source>
        <dbReference type="Google" id="ProtNLM"/>
    </source>
</evidence>
<dbReference type="Pfam" id="PF00378">
    <property type="entry name" value="ECH_1"/>
    <property type="match status" value="2"/>
</dbReference>
<evidence type="ECO:0000313" key="6">
    <source>
        <dbReference type="EMBL" id="CAD7658013.1"/>
    </source>
</evidence>
<keyword evidence="5" id="KW-0413">Isomerase</keyword>